<accession>A0ABU9BS23</accession>
<dbReference type="EMBL" id="JBBUTG010000005">
    <property type="protein sequence ID" value="MEK8031445.1"/>
    <property type="molecule type" value="Genomic_DNA"/>
</dbReference>
<keyword evidence="1" id="KW-0472">Membrane</keyword>
<gene>
    <name evidence="2" type="ORF">AACH06_11505</name>
</gene>
<evidence type="ECO:0000313" key="3">
    <source>
        <dbReference type="Proteomes" id="UP001371218"/>
    </source>
</evidence>
<name>A0ABU9BS23_9BURK</name>
<keyword evidence="1" id="KW-0812">Transmembrane</keyword>
<reference evidence="2 3" key="1">
    <citation type="submission" date="2024-04" db="EMBL/GenBank/DDBJ databases">
        <title>Novel species of the genus Ideonella isolated from streams.</title>
        <authorList>
            <person name="Lu H."/>
        </authorList>
    </citation>
    <scope>NUCLEOTIDE SEQUENCE [LARGE SCALE GENOMIC DNA]</scope>
    <source>
        <strain evidence="2 3">DXS29W</strain>
    </source>
</reference>
<keyword evidence="1" id="KW-1133">Transmembrane helix</keyword>
<dbReference type="Proteomes" id="UP001371218">
    <property type="component" value="Unassembled WGS sequence"/>
</dbReference>
<evidence type="ECO:0000256" key="1">
    <source>
        <dbReference type="SAM" id="Phobius"/>
    </source>
</evidence>
<feature type="transmembrane region" description="Helical" evidence="1">
    <location>
        <begin position="26"/>
        <end position="46"/>
    </location>
</feature>
<dbReference type="RefSeq" id="WP_341425823.1">
    <property type="nucleotide sequence ID" value="NZ_JBBUTG010000005.1"/>
</dbReference>
<sequence length="50" mass="5575">MSPSRLHWPARRHLFRHTGPTHRASLWWTTFALLVAVVGAGVSVAWGPVT</sequence>
<keyword evidence="3" id="KW-1185">Reference proteome</keyword>
<protein>
    <submittedName>
        <fullName evidence="2">Uncharacterized protein</fullName>
    </submittedName>
</protein>
<comment type="caution">
    <text evidence="2">The sequence shown here is derived from an EMBL/GenBank/DDBJ whole genome shotgun (WGS) entry which is preliminary data.</text>
</comment>
<evidence type="ECO:0000313" key="2">
    <source>
        <dbReference type="EMBL" id="MEK8031445.1"/>
    </source>
</evidence>
<organism evidence="2 3">
    <name type="scientific">Ideonella lacteola</name>
    <dbReference type="NCBI Taxonomy" id="2984193"/>
    <lineage>
        <taxon>Bacteria</taxon>
        <taxon>Pseudomonadati</taxon>
        <taxon>Pseudomonadota</taxon>
        <taxon>Betaproteobacteria</taxon>
        <taxon>Burkholderiales</taxon>
        <taxon>Sphaerotilaceae</taxon>
        <taxon>Ideonella</taxon>
    </lineage>
</organism>
<proteinExistence type="predicted"/>